<dbReference type="SMART" id="SM00346">
    <property type="entry name" value="HTH_ICLR"/>
    <property type="match status" value="1"/>
</dbReference>
<dbReference type="AlphaFoldDB" id="A0A378U7L7"/>
<organism evidence="7 8">
    <name type="scientific">Mycolicibacterium fortuitum</name>
    <name type="common">Mycobacterium fortuitum</name>
    <dbReference type="NCBI Taxonomy" id="1766"/>
    <lineage>
        <taxon>Bacteria</taxon>
        <taxon>Bacillati</taxon>
        <taxon>Actinomycetota</taxon>
        <taxon>Actinomycetes</taxon>
        <taxon>Mycobacteriales</taxon>
        <taxon>Mycobacteriaceae</taxon>
        <taxon>Mycolicibacterium</taxon>
    </lineage>
</organism>
<dbReference type="Pfam" id="PF01614">
    <property type="entry name" value="IclR_C"/>
    <property type="match status" value="1"/>
</dbReference>
<keyword evidence="2" id="KW-0238">DNA-binding</keyword>
<dbReference type="PROSITE" id="PS51077">
    <property type="entry name" value="HTH_ICLR"/>
    <property type="match status" value="1"/>
</dbReference>
<dbReference type="SUPFAM" id="SSF46785">
    <property type="entry name" value="Winged helix' DNA-binding domain"/>
    <property type="match status" value="1"/>
</dbReference>
<evidence type="ECO:0000256" key="2">
    <source>
        <dbReference type="ARBA" id="ARBA00023125"/>
    </source>
</evidence>
<evidence type="ECO:0000313" key="7">
    <source>
        <dbReference type="EMBL" id="STZ73384.1"/>
    </source>
</evidence>
<evidence type="ECO:0000256" key="1">
    <source>
        <dbReference type="ARBA" id="ARBA00023015"/>
    </source>
</evidence>
<evidence type="ECO:0000256" key="3">
    <source>
        <dbReference type="ARBA" id="ARBA00023163"/>
    </source>
</evidence>
<dbReference type="SUPFAM" id="SSF55781">
    <property type="entry name" value="GAF domain-like"/>
    <property type="match status" value="1"/>
</dbReference>
<dbReference type="GO" id="GO:0003677">
    <property type="term" value="F:DNA binding"/>
    <property type="evidence" value="ECO:0007669"/>
    <property type="project" value="UniProtKB-KW"/>
</dbReference>
<dbReference type="InterPro" id="IPR005471">
    <property type="entry name" value="Tscrpt_reg_IclR_N"/>
</dbReference>
<evidence type="ECO:0000259" key="6">
    <source>
        <dbReference type="PROSITE" id="PS51078"/>
    </source>
</evidence>
<sequence>MSTNSVVSAFQVLETVAKLQPVGLSELTRAVGLPKSTVQRCLLTLHEIGWLRPTSAQPTRWNLTYRAFSVGSRAGDHQPMRETALPFLNELQLDTTETIHLAAPDGPELVLIERLDTPHPLRAFMPLGSRIPLHASATGIAFLAASTDDYVTRYLSQPLAPQTEHTITDPDRLSETIEVVRTRGYSVNEQGLNAGITALGASIVNAQREPIGSISISGPSSRITADKFARSVLRYARPHNESRRHCELTQTGGEVLPRWLIATCWAAGSKSAAPTRSPASIATDVARPAMPTRAGTPSAPS</sequence>
<dbReference type="PANTHER" id="PTHR30136">
    <property type="entry name" value="HELIX-TURN-HELIX TRANSCRIPTIONAL REGULATOR, ICLR FAMILY"/>
    <property type="match status" value="1"/>
</dbReference>
<feature type="region of interest" description="Disordered" evidence="4">
    <location>
        <begin position="271"/>
        <end position="301"/>
    </location>
</feature>
<dbReference type="InterPro" id="IPR014757">
    <property type="entry name" value="Tscrpt_reg_IclR_C"/>
</dbReference>
<dbReference type="EMBL" id="UGQY01000001">
    <property type="protein sequence ID" value="STZ73384.1"/>
    <property type="molecule type" value="Genomic_DNA"/>
</dbReference>
<dbReference type="InterPro" id="IPR036390">
    <property type="entry name" value="WH_DNA-bd_sf"/>
</dbReference>
<accession>A0A378U7L7</accession>
<proteinExistence type="predicted"/>
<dbReference type="InterPro" id="IPR029016">
    <property type="entry name" value="GAF-like_dom_sf"/>
</dbReference>
<dbReference type="PROSITE" id="PS51078">
    <property type="entry name" value="ICLR_ED"/>
    <property type="match status" value="1"/>
</dbReference>
<dbReference type="Proteomes" id="UP000255389">
    <property type="component" value="Unassembled WGS sequence"/>
</dbReference>
<feature type="domain" description="HTH iclR-type" evidence="5">
    <location>
        <begin position="3"/>
        <end position="72"/>
    </location>
</feature>
<keyword evidence="3" id="KW-0804">Transcription</keyword>
<evidence type="ECO:0000259" key="5">
    <source>
        <dbReference type="PROSITE" id="PS51077"/>
    </source>
</evidence>
<keyword evidence="1" id="KW-0805">Transcription regulation</keyword>
<dbReference type="Pfam" id="PF09339">
    <property type="entry name" value="HTH_IclR"/>
    <property type="match status" value="1"/>
</dbReference>
<gene>
    <name evidence="7" type="primary">iclR_1</name>
    <name evidence="7" type="ORF">NCTC1542_00927</name>
</gene>
<dbReference type="InterPro" id="IPR050707">
    <property type="entry name" value="HTH_MetabolicPath_Reg"/>
</dbReference>
<reference evidence="7 8" key="1">
    <citation type="submission" date="2018-06" db="EMBL/GenBank/DDBJ databases">
        <authorList>
            <consortium name="Pathogen Informatics"/>
            <person name="Doyle S."/>
        </authorList>
    </citation>
    <scope>NUCLEOTIDE SEQUENCE [LARGE SCALE GENOMIC DNA]</scope>
    <source>
        <strain evidence="7 8">NCTC1542</strain>
    </source>
</reference>
<dbReference type="Gene3D" id="3.30.450.40">
    <property type="match status" value="1"/>
</dbReference>
<name>A0A378U7L7_MYCFO</name>
<feature type="domain" description="IclR-ED" evidence="6">
    <location>
        <begin position="66"/>
        <end position="262"/>
    </location>
</feature>
<protein>
    <submittedName>
        <fullName evidence="7">IclR family transcriptional regulator</fullName>
    </submittedName>
</protein>
<dbReference type="GO" id="GO:0045892">
    <property type="term" value="P:negative regulation of DNA-templated transcription"/>
    <property type="evidence" value="ECO:0007669"/>
    <property type="project" value="TreeGrafter"/>
</dbReference>
<dbReference type="GO" id="GO:0003700">
    <property type="term" value="F:DNA-binding transcription factor activity"/>
    <property type="evidence" value="ECO:0007669"/>
    <property type="project" value="TreeGrafter"/>
</dbReference>
<evidence type="ECO:0000256" key="4">
    <source>
        <dbReference type="SAM" id="MobiDB-lite"/>
    </source>
</evidence>
<dbReference type="Gene3D" id="1.10.10.10">
    <property type="entry name" value="Winged helix-like DNA-binding domain superfamily/Winged helix DNA-binding domain"/>
    <property type="match status" value="1"/>
</dbReference>
<dbReference type="PANTHER" id="PTHR30136:SF24">
    <property type="entry name" value="HTH-TYPE TRANSCRIPTIONAL REPRESSOR ALLR"/>
    <property type="match status" value="1"/>
</dbReference>
<evidence type="ECO:0000313" key="8">
    <source>
        <dbReference type="Proteomes" id="UP000255389"/>
    </source>
</evidence>
<dbReference type="InterPro" id="IPR036388">
    <property type="entry name" value="WH-like_DNA-bd_sf"/>
</dbReference>